<dbReference type="SUPFAM" id="SSF54373">
    <property type="entry name" value="FAD-linked reductases, C-terminal domain"/>
    <property type="match status" value="1"/>
</dbReference>
<dbReference type="EC" id="1.13.12.3" evidence="3"/>
<keyword evidence="8" id="KW-0732">Signal</keyword>
<reference evidence="10" key="1">
    <citation type="submission" date="2019-04" db="EMBL/GenBank/DDBJ databases">
        <title>Whole genome sequencing of cave bacteria.</title>
        <authorList>
            <person name="Gan H.M."/>
            <person name="Barton H."/>
            <person name="Savka M.A."/>
        </authorList>
    </citation>
    <scope>NUCLEOTIDE SEQUENCE [LARGE SCALE GENOMIC DNA]</scope>
    <source>
        <strain evidence="10">LC387</strain>
    </source>
</reference>
<name>A0A4U6BN57_9BRAD</name>
<dbReference type="InterPro" id="IPR036188">
    <property type="entry name" value="FAD/NAD-bd_sf"/>
</dbReference>
<evidence type="ECO:0000313" key="11">
    <source>
        <dbReference type="Proteomes" id="UP000034832"/>
    </source>
</evidence>
<evidence type="ECO:0000256" key="4">
    <source>
        <dbReference type="ARBA" id="ARBA00017871"/>
    </source>
</evidence>
<dbReference type="InterPro" id="IPR006311">
    <property type="entry name" value="TAT_signal"/>
</dbReference>
<dbReference type="EMBL" id="LBIA02000001">
    <property type="protein sequence ID" value="TKT71311.1"/>
    <property type="molecule type" value="Genomic_DNA"/>
</dbReference>
<feature type="domain" description="Amine oxidase" evidence="9">
    <location>
        <begin position="181"/>
        <end position="434"/>
    </location>
</feature>
<dbReference type="PROSITE" id="PS51318">
    <property type="entry name" value="TAT"/>
    <property type="match status" value="1"/>
</dbReference>
<evidence type="ECO:0000256" key="7">
    <source>
        <dbReference type="SAM" id="MobiDB-lite"/>
    </source>
</evidence>
<feature type="region of interest" description="Disordered" evidence="7">
    <location>
        <begin position="443"/>
        <end position="480"/>
    </location>
</feature>
<protein>
    <recommendedName>
        <fullName evidence="4">Tryptophan 2-monooxygenase</fullName>
        <ecNumber evidence="3">1.13.12.3</ecNumber>
    </recommendedName>
</protein>
<dbReference type="GO" id="GO:0050361">
    <property type="term" value="F:tryptophan 2-monooxygenase activity"/>
    <property type="evidence" value="ECO:0007669"/>
    <property type="project" value="UniProtKB-EC"/>
</dbReference>
<evidence type="ECO:0000256" key="5">
    <source>
        <dbReference type="ARBA" id="ARBA00023070"/>
    </source>
</evidence>
<evidence type="ECO:0000256" key="1">
    <source>
        <dbReference type="ARBA" id="ARBA00004814"/>
    </source>
</evidence>
<organism evidence="10 11">
    <name type="scientific">Afipia massiliensis</name>
    <dbReference type="NCBI Taxonomy" id="211460"/>
    <lineage>
        <taxon>Bacteria</taxon>
        <taxon>Pseudomonadati</taxon>
        <taxon>Pseudomonadota</taxon>
        <taxon>Alphaproteobacteria</taxon>
        <taxon>Hyphomicrobiales</taxon>
        <taxon>Nitrobacteraceae</taxon>
        <taxon>Afipia</taxon>
    </lineage>
</organism>
<evidence type="ECO:0000256" key="8">
    <source>
        <dbReference type="SAM" id="SignalP"/>
    </source>
</evidence>
<dbReference type="STRING" id="211460.YH63_11210"/>
<proteinExistence type="inferred from homology"/>
<evidence type="ECO:0000256" key="6">
    <source>
        <dbReference type="ARBA" id="ARBA00047321"/>
    </source>
</evidence>
<dbReference type="RefSeq" id="WP_046828100.1">
    <property type="nucleotide sequence ID" value="NZ_LBIA02000001.1"/>
</dbReference>
<dbReference type="InterPro" id="IPR050281">
    <property type="entry name" value="Flavin_monoamine_oxidase"/>
</dbReference>
<keyword evidence="11" id="KW-1185">Reference proteome</keyword>
<dbReference type="InterPro" id="IPR002937">
    <property type="entry name" value="Amino_oxidase"/>
</dbReference>
<dbReference type="Proteomes" id="UP000034832">
    <property type="component" value="Unassembled WGS sequence"/>
</dbReference>
<dbReference type="PANTHER" id="PTHR10742:SF410">
    <property type="entry name" value="LYSINE-SPECIFIC HISTONE DEMETHYLASE 2"/>
    <property type="match status" value="1"/>
</dbReference>
<sequence>MTITRRDVLAGSAALSLSPIVSRAWAAPVPRDAEVVVIGAGAAGIAAARRVAAAGRKVVVIEAASAIGGRCVTDATAFDVPFDRGARWLYNTETSPIAKLARGVGMDLLPAPRGQRIRIGRRNARAGEAEDFLATLVRANRAMGDAVRGKADMPAAAGLPKDLGVWAGTTDFLLGAAATGKDLKDLSALDLVTMAQRDGPSACRQGLGALIAKLGEGLPVVLSTPVTRIVWSGRDAQVETSGGTIAAKAVIMTASTNALLSGKIKFAPDLPKRQQDAASKLMLGSYDHIALELPGNPLGLSRDDIVIEQSADRSTGFLLANLGGSSLCQVDVAGSFGAELSARGEAAMVAFATDWLTKLFGADVRNIAKRTTATRWNDMPYVFGAMSAAAPGGQPARKVLMEPLGSLFFAGDAAHDTQWGTVGGAWESGERAADGALRKIGALKDAPVAEKSGKKPKRAQSRTTANPASPGGRGLNWPRN</sequence>
<evidence type="ECO:0000256" key="2">
    <source>
        <dbReference type="ARBA" id="ARBA00005833"/>
    </source>
</evidence>
<dbReference type="GO" id="GO:0009851">
    <property type="term" value="P:auxin biosynthetic process"/>
    <property type="evidence" value="ECO:0007669"/>
    <property type="project" value="UniProtKB-KW"/>
</dbReference>
<dbReference type="PRINTS" id="PR00420">
    <property type="entry name" value="RNGMNOXGNASE"/>
</dbReference>
<comment type="catalytic activity">
    <reaction evidence="6">
        <text>L-tryptophan + O2 = indole-3-acetamide + CO2 + H2O</text>
        <dbReference type="Rhea" id="RHEA:16165"/>
        <dbReference type="ChEBI" id="CHEBI:15377"/>
        <dbReference type="ChEBI" id="CHEBI:15379"/>
        <dbReference type="ChEBI" id="CHEBI:16031"/>
        <dbReference type="ChEBI" id="CHEBI:16526"/>
        <dbReference type="ChEBI" id="CHEBI:57912"/>
        <dbReference type="EC" id="1.13.12.3"/>
    </reaction>
</comment>
<dbReference type="SUPFAM" id="SSF51905">
    <property type="entry name" value="FAD/NAD(P)-binding domain"/>
    <property type="match status" value="1"/>
</dbReference>
<evidence type="ECO:0000259" key="9">
    <source>
        <dbReference type="Pfam" id="PF01593"/>
    </source>
</evidence>
<dbReference type="Pfam" id="PF13450">
    <property type="entry name" value="NAD_binding_8"/>
    <property type="match status" value="1"/>
</dbReference>
<dbReference type="PANTHER" id="PTHR10742">
    <property type="entry name" value="FLAVIN MONOAMINE OXIDASE"/>
    <property type="match status" value="1"/>
</dbReference>
<dbReference type="Pfam" id="PF01593">
    <property type="entry name" value="Amino_oxidase"/>
    <property type="match status" value="1"/>
</dbReference>
<evidence type="ECO:0000256" key="3">
    <source>
        <dbReference type="ARBA" id="ARBA00012535"/>
    </source>
</evidence>
<comment type="similarity">
    <text evidence="2">Belongs to the tryptophan 2-monooxygenase family.</text>
</comment>
<dbReference type="Gene3D" id="3.50.50.60">
    <property type="entry name" value="FAD/NAD(P)-binding domain"/>
    <property type="match status" value="1"/>
</dbReference>
<feature type="signal peptide" evidence="8">
    <location>
        <begin position="1"/>
        <end position="26"/>
    </location>
</feature>
<dbReference type="OrthoDB" id="9790035at2"/>
<comment type="pathway">
    <text evidence="1">Plant hormone metabolism; auxin biosynthesis.</text>
</comment>
<evidence type="ECO:0000313" key="10">
    <source>
        <dbReference type="EMBL" id="TKT71311.1"/>
    </source>
</evidence>
<dbReference type="AlphaFoldDB" id="A0A4U6BN57"/>
<comment type="caution">
    <text evidence="10">The sequence shown here is derived from an EMBL/GenBank/DDBJ whole genome shotgun (WGS) entry which is preliminary data.</text>
</comment>
<gene>
    <name evidence="10" type="ORF">YH63_007740</name>
</gene>
<feature type="chain" id="PRO_5020270354" description="Tryptophan 2-monooxygenase" evidence="8">
    <location>
        <begin position="27"/>
        <end position="480"/>
    </location>
</feature>
<accession>A0A4U6BN57</accession>
<keyword evidence="5" id="KW-0073">Auxin biosynthesis</keyword>